<dbReference type="HOGENOM" id="CLU_002902_0_0_1"/>
<organism evidence="8 9">
    <name type="scientific">Trichoplax adhaerens</name>
    <name type="common">Trichoplax reptans</name>
    <dbReference type="NCBI Taxonomy" id="10228"/>
    <lineage>
        <taxon>Eukaryota</taxon>
        <taxon>Metazoa</taxon>
        <taxon>Placozoa</taxon>
        <taxon>Uniplacotomia</taxon>
        <taxon>Trichoplacea</taxon>
        <taxon>Trichoplacidae</taxon>
        <taxon>Trichoplax</taxon>
    </lineage>
</organism>
<keyword evidence="3" id="KW-0347">Helicase</keyword>
<reference evidence="8 9" key="1">
    <citation type="journal article" date="2008" name="Nature">
        <title>The Trichoplax genome and the nature of placozoans.</title>
        <authorList>
            <person name="Srivastava M."/>
            <person name="Begovic E."/>
            <person name="Chapman J."/>
            <person name="Putnam N.H."/>
            <person name="Hellsten U."/>
            <person name="Kawashima T."/>
            <person name="Kuo A."/>
            <person name="Mitros T."/>
            <person name="Salamov A."/>
            <person name="Carpenter M.L."/>
            <person name="Signorovitch A.Y."/>
            <person name="Moreno M.A."/>
            <person name="Kamm K."/>
            <person name="Grimwood J."/>
            <person name="Schmutz J."/>
            <person name="Shapiro H."/>
            <person name="Grigoriev I.V."/>
            <person name="Buss L.W."/>
            <person name="Schierwater B."/>
            <person name="Dellaporta S.L."/>
            <person name="Rokhsar D.S."/>
        </authorList>
    </citation>
    <scope>NUCLEOTIDE SEQUENCE [LARGE SCALE GENOMIC DNA]</scope>
    <source>
        <strain evidence="8 9">Grell-BS-1999</strain>
    </source>
</reference>
<evidence type="ECO:0000256" key="4">
    <source>
        <dbReference type="ARBA" id="ARBA00022840"/>
    </source>
</evidence>
<dbReference type="InterPro" id="IPR001650">
    <property type="entry name" value="Helicase_C-like"/>
</dbReference>
<dbReference type="InterPro" id="IPR012961">
    <property type="entry name" value="Ski2/MTR4_C"/>
</dbReference>
<keyword evidence="2" id="KW-0378">Hydrolase</keyword>
<evidence type="ECO:0000256" key="3">
    <source>
        <dbReference type="ARBA" id="ARBA00022806"/>
    </source>
</evidence>
<dbReference type="OMA" id="WERSQTH"/>
<dbReference type="RefSeq" id="XP_002109463.1">
    <property type="nucleotide sequence ID" value="XM_002109427.1"/>
</dbReference>
<protein>
    <recommendedName>
        <fullName evidence="10">Helicase SKI2W</fullName>
    </recommendedName>
</protein>
<dbReference type="SMART" id="SM01142">
    <property type="entry name" value="DSHCT"/>
    <property type="match status" value="1"/>
</dbReference>
<dbReference type="PhylomeDB" id="B3RPG2"/>
<dbReference type="SMART" id="SM00487">
    <property type="entry name" value="DEXDc"/>
    <property type="match status" value="1"/>
</dbReference>
<dbReference type="GO" id="GO:0003723">
    <property type="term" value="F:RNA binding"/>
    <property type="evidence" value="ECO:0007669"/>
    <property type="project" value="InterPro"/>
</dbReference>
<dbReference type="InterPro" id="IPR025696">
    <property type="entry name" value="Beta-barrel_MTR4"/>
</dbReference>
<dbReference type="PANTHER" id="PTHR12131">
    <property type="entry name" value="ATP-DEPENDENT RNA AND DNA HELICASE"/>
    <property type="match status" value="1"/>
</dbReference>
<dbReference type="GO" id="GO:0003724">
    <property type="term" value="F:RNA helicase activity"/>
    <property type="evidence" value="ECO:0000318"/>
    <property type="project" value="GO_Central"/>
</dbReference>
<evidence type="ECO:0000256" key="2">
    <source>
        <dbReference type="ARBA" id="ARBA00022801"/>
    </source>
</evidence>
<dbReference type="InterPro" id="IPR014001">
    <property type="entry name" value="Helicase_ATP-bd"/>
</dbReference>
<comment type="catalytic activity">
    <reaction evidence="5">
        <text>ATP + H2O = ADP + phosphate + H(+)</text>
        <dbReference type="Rhea" id="RHEA:13065"/>
        <dbReference type="ChEBI" id="CHEBI:15377"/>
        <dbReference type="ChEBI" id="CHEBI:15378"/>
        <dbReference type="ChEBI" id="CHEBI:30616"/>
        <dbReference type="ChEBI" id="CHEBI:43474"/>
        <dbReference type="ChEBI" id="CHEBI:456216"/>
        <dbReference type="EC" id="3.6.4.13"/>
    </reaction>
</comment>
<dbReference type="PROSITE" id="PS51192">
    <property type="entry name" value="HELICASE_ATP_BIND_1"/>
    <property type="match status" value="1"/>
</dbReference>
<feature type="domain" description="Helicase C-terminal" evidence="7">
    <location>
        <begin position="270"/>
        <end position="477"/>
    </location>
</feature>
<dbReference type="STRING" id="10228.B3RPG2"/>
<evidence type="ECO:0000313" key="9">
    <source>
        <dbReference type="Proteomes" id="UP000009022"/>
    </source>
</evidence>
<dbReference type="CDD" id="cd18795">
    <property type="entry name" value="SF2_C_Ski2"/>
    <property type="match status" value="1"/>
</dbReference>
<gene>
    <name evidence="8" type="ORF">TRIADDRAFT_21387</name>
</gene>
<keyword evidence="9" id="KW-1185">Reference proteome</keyword>
<dbReference type="InterPro" id="IPR050699">
    <property type="entry name" value="RNA-DNA_Helicase"/>
</dbReference>
<dbReference type="GO" id="GO:0055087">
    <property type="term" value="C:Ski complex"/>
    <property type="evidence" value="ECO:0000318"/>
    <property type="project" value="GO_Central"/>
</dbReference>
<dbReference type="OrthoDB" id="64767at2759"/>
<dbReference type="Pfam" id="PF00270">
    <property type="entry name" value="DEAD"/>
    <property type="match status" value="1"/>
</dbReference>
<dbReference type="FunFam" id="3.40.50.300:FF:000354">
    <property type="entry name" value="ATP-dependent RNA helicase SKI2"/>
    <property type="match status" value="1"/>
</dbReference>
<dbReference type="InterPro" id="IPR016438">
    <property type="entry name" value="SKI2-like"/>
</dbReference>
<keyword evidence="1" id="KW-0547">Nucleotide-binding</keyword>
<feature type="non-terminal residue" evidence="8">
    <location>
        <position position="1"/>
    </location>
</feature>
<dbReference type="FunCoup" id="B3RPG2">
    <property type="interactions" value="1606"/>
</dbReference>
<dbReference type="InterPro" id="IPR011545">
    <property type="entry name" value="DEAD/DEAH_box_helicase_dom"/>
</dbReference>
<dbReference type="GeneID" id="6751234"/>
<accession>B3RPG2</accession>
<dbReference type="CTD" id="6751234"/>
<dbReference type="AlphaFoldDB" id="B3RPG2"/>
<evidence type="ECO:0000256" key="1">
    <source>
        <dbReference type="ARBA" id="ARBA00022741"/>
    </source>
</evidence>
<feature type="domain" description="Helicase ATP-binding" evidence="6">
    <location>
        <begin position="39"/>
        <end position="195"/>
    </location>
</feature>
<evidence type="ECO:0000256" key="5">
    <source>
        <dbReference type="ARBA" id="ARBA00047984"/>
    </source>
</evidence>
<dbReference type="PROSITE" id="PS51194">
    <property type="entry name" value="HELICASE_CTER"/>
    <property type="match status" value="1"/>
</dbReference>
<dbReference type="Gene3D" id="1.10.3380.30">
    <property type="match status" value="1"/>
</dbReference>
<name>B3RPG2_TRIAD</name>
<dbReference type="KEGG" id="tad:TRIADDRAFT_21387"/>
<dbReference type="InterPro" id="IPR027417">
    <property type="entry name" value="P-loop_NTPase"/>
</dbReference>
<dbReference type="EMBL" id="DS985242">
    <property type="protein sequence ID" value="EDV27629.1"/>
    <property type="molecule type" value="Genomic_DNA"/>
</dbReference>
<dbReference type="FunFam" id="3.40.50.300:FF:000447">
    <property type="entry name" value="helicase SKI2W isoform X2"/>
    <property type="match status" value="1"/>
</dbReference>
<dbReference type="Pfam" id="PF08148">
    <property type="entry name" value="DSHCT"/>
    <property type="match status" value="1"/>
</dbReference>
<dbReference type="Proteomes" id="UP000009022">
    <property type="component" value="Unassembled WGS sequence"/>
</dbReference>
<evidence type="ECO:0000313" key="8">
    <source>
        <dbReference type="EMBL" id="EDV27629.1"/>
    </source>
</evidence>
<dbReference type="eggNOG" id="KOG0947">
    <property type="taxonomic scope" value="Eukaryota"/>
</dbReference>
<evidence type="ECO:0008006" key="10">
    <source>
        <dbReference type="Google" id="ProtNLM"/>
    </source>
</evidence>
<dbReference type="GO" id="GO:0016787">
    <property type="term" value="F:hydrolase activity"/>
    <property type="evidence" value="ECO:0007669"/>
    <property type="project" value="UniProtKB-KW"/>
</dbReference>
<dbReference type="PIRSF" id="PIRSF005198">
    <property type="entry name" value="Antiviral_helicase_SKI2"/>
    <property type="match status" value="1"/>
</dbReference>
<dbReference type="Pfam" id="PF00271">
    <property type="entry name" value="Helicase_C"/>
    <property type="match status" value="1"/>
</dbReference>
<dbReference type="InParanoid" id="B3RPG2"/>
<dbReference type="SUPFAM" id="SSF52540">
    <property type="entry name" value="P-loop containing nucleoside triphosphate hydrolases"/>
    <property type="match status" value="1"/>
</dbReference>
<dbReference type="SMART" id="SM00490">
    <property type="entry name" value="HELICc"/>
    <property type="match status" value="1"/>
</dbReference>
<evidence type="ECO:0000259" key="7">
    <source>
        <dbReference type="PROSITE" id="PS51194"/>
    </source>
</evidence>
<sequence length="937" mass="107046">ERWFFRVNINQDVDKFHSIVPNMAFTWPFELDAFQKQAIMKLEKHENVFVAAHTSAGKTVVAEYAIALASKHVTKAIYTSPIKALSNQKFRDFKMTFGDVGLLTGDVQINPEASCLIMTTEILRSMLYNGSDTIRDIEWVIFDEVHYINDDERGVVWEEVVILLPDHVGLILLSATVSNSDELADWVGRTKRKQIHVISTTKRPVPLEHFLYRSPNQKTDKDLIKIFDIYYKLMGVIFRYQSNSLREAFKRPTSTKPTPKGGKPTTKEAQIYQSLIKNLIKKDPPMVPAVVFVFSRKKCDNLAGSLSTANLTTKDEKSKIKRFIKKSISILSDKDQKLPQVVWLCEMLQLGVAVHHSGILPVLKEIVEMVYQEGLVKCLFATETFAMGVNMPAKCVIFDTISKHDGNSRRRLHPGEYIQMAGRAGRRGKDKTGTVIMLLKEEINEIDLRQMITGKPQKLQSKFRLTYGMALKVLRVENLEVEDLMWRSFAELHKQVRKSTLEKQLLPLQTKSRSENFSCPNCISSIDLYCEVLHDYYHANECLQKILLTEAQSKIKGRFVVINNDNHHNALGIVLDTKVDSKRRSFYKTFILINESEEKSTLLKPKGSRPYSNQLFIPYGTCQYKVEDIGESDIAAISKNSSKVKVDKIMVELTGSNFKNIDSEEHISAAMLELKRVSENNSDGLQTVLSFSDIKRFDAEFRDIKAVYDDAIARMKSSKCVKCPHFAEHLVQARDRFVSRQRLERVKFELSKENLVLQADYKNRRELLQCLGYIDERGVVQLKGRVACEINNCELLITELVFDNILNPMAPEEIAALLSCIVFQQGVEVIRGKAKELDKLEAEYNIDIYEKYEDMINFGLVEVVHDWAKGEPFAKIMTLTDVSEGVIVRCIQRLDSACMEVKTAARIIGDPVLFDKMIEASRMIKRDICFTASLYIK</sequence>
<dbReference type="Pfam" id="PF13234">
    <property type="entry name" value="MTR4_beta-barrel"/>
    <property type="match status" value="1"/>
</dbReference>
<evidence type="ECO:0000259" key="6">
    <source>
        <dbReference type="PROSITE" id="PS51192"/>
    </source>
</evidence>
<dbReference type="Gene3D" id="3.40.50.300">
    <property type="entry name" value="P-loop containing nucleotide triphosphate hydrolases"/>
    <property type="match status" value="2"/>
</dbReference>
<keyword evidence="4" id="KW-0067">ATP-binding</keyword>
<proteinExistence type="predicted"/>
<dbReference type="GO" id="GO:0005524">
    <property type="term" value="F:ATP binding"/>
    <property type="evidence" value="ECO:0007669"/>
    <property type="project" value="UniProtKB-KW"/>
</dbReference>
<dbReference type="PANTHER" id="PTHR12131:SF1">
    <property type="entry name" value="ATP-DEPENDENT RNA HELICASE SUPV3L1, MITOCHONDRIAL-RELATED"/>
    <property type="match status" value="1"/>
</dbReference>
<dbReference type="GO" id="GO:0070478">
    <property type="term" value="P:nuclear-transcribed mRNA catabolic process, 3'-5' exonucleolytic nonsense-mediated decay"/>
    <property type="evidence" value="ECO:0000318"/>
    <property type="project" value="GO_Central"/>
</dbReference>